<evidence type="ECO:0000313" key="5">
    <source>
        <dbReference type="Proteomes" id="UP001177258"/>
    </source>
</evidence>
<name>A0AA90PU82_9HELI</name>
<gene>
    <name evidence="3" type="ORF">Q5I04_03955</name>
    <name evidence="4" type="ORF">Q5I06_03310</name>
</gene>
<dbReference type="EMBL" id="JAUPEV010000005">
    <property type="protein sequence ID" value="MDO7253064.1"/>
    <property type="molecule type" value="Genomic_DNA"/>
</dbReference>
<dbReference type="Proteomes" id="UP001177258">
    <property type="component" value="Unassembled WGS sequence"/>
</dbReference>
<feature type="transmembrane region" description="Helical" evidence="2">
    <location>
        <begin position="20"/>
        <end position="40"/>
    </location>
</feature>
<reference evidence="3 5" key="3">
    <citation type="journal article" date="2024" name="Syst. Appl. Microbiol.">
        <title>Helicobacter cappadocius sp. nov., from lizards: The first psychrotrophic Helicobacter species.</title>
        <authorList>
            <person name="Aydin F."/>
            <person name="Tarhane S."/>
            <person name="Karakaya E."/>
            <person name="Abay S."/>
            <person name="Kayman T."/>
            <person name="Guran O."/>
            <person name="Bozkurt E."/>
            <person name="Uzum N."/>
            <person name="Avci A."/>
            <person name="Olgun K."/>
            <person name="Jablonski D."/>
            <person name="Guran C."/>
            <person name="Burcin Saticioglu I."/>
        </authorList>
    </citation>
    <scope>NUCLEOTIDE SEQUENCE [LARGE SCALE GENOMIC DNA]</scope>
    <source>
        <strain evidence="3">Faydin-H75</strain>
        <strain evidence="5">faydin-H76</strain>
    </source>
</reference>
<protein>
    <submittedName>
        <fullName evidence="4">Uncharacterized protein</fullName>
    </submittedName>
</protein>
<sequence length="135" mass="16247">MEIIYWLLDYKNVLTYTDFIIGISGFFFAFFCFCIFFGMLSVLKKRTFSVPYFLFFLCLVCFPFCLNEDEVVVFFLKKHFLEKQYIDFKVYQAEKRKTEEQEAKKKRAEEQESAERKKELQAKIQAALKEKGLEK</sequence>
<dbReference type="RefSeq" id="WP_305516909.1">
    <property type="nucleotide sequence ID" value="NZ_JAUPEV010000005.1"/>
</dbReference>
<evidence type="ECO:0000256" key="1">
    <source>
        <dbReference type="SAM" id="MobiDB-lite"/>
    </source>
</evidence>
<reference evidence="3" key="2">
    <citation type="submission" date="2023-07" db="EMBL/GenBank/DDBJ databases">
        <authorList>
            <person name="Aydin F."/>
            <person name="Tarhane S."/>
            <person name="Saticioglu I.B."/>
            <person name="Karakaya E."/>
            <person name="Abay S."/>
            <person name="Guran O."/>
            <person name="Bozkurt E."/>
            <person name="Uzum N."/>
            <person name="Olgun K."/>
            <person name="Jablonski D."/>
        </authorList>
    </citation>
    <scope>NUCLEOTIDE SEQUENCE</scope>
    <source>
        <strain evidence="3">Faydin-H75</strain>
    </source>
</reference>
<keyword evidence="6" id="KW-1185">Reference proteome</keyword>
<keyword evidence="2" id="KW-0472">Membrane</keyword>
<keyword evidence="2" id="KW-1133">Transmembrane helix</keyword>
<dbReference type="Proteomes" id="UP001240777">
    <property type="component" value="Unassembled WGS sequence"/>
</dbReference>
<evidence type="ECO:0000313" key="3">
    <source>
        <dbReference type="EMBL" id="MDO7253064.1"/>
    </source>
</evidence>
<organism evidence="4 5">
    <name type="scientific">Helicobacter cappadocius</name>
    <dbReference type="NCBI Taxonomy" id="3063998"/>
    <lineage>
        <taxon>Bacteria</taxon>
        <taxon>Pseudomonadati</taxon>
        <taxon>Campylobacterota</taxon>
        <taxon>Epsilonproteobacteria</taxon>
        <taxon>Campylobacterales</taxon>
        <taxon>Helicobacteraceae</taxon>
        <taxon>Helicobacter</taxon>
    </lineage>
</organism>
<dbReference type="AlphaFoldDB" id="A0AA90PU82"/>
<evidence type="ECO:0000313" key="4">
    <source>
        <dbReference type="EMBL" id="MDP2538810.1"/>
    </source>
</evidence>
<accession>A0AA90PU82</accession>
<feature type="region of interest" description="Disordered" evidence="1">
    <location>
        <begin position="96"/>
        <end position="118"/>
    </location>
</feature>
<comment type="caution">
    <text evidence="4">The sequence shown here is derived from an EMBL/GenBank/DDBJ whole genome shotgun (WGS) entry which is preliminary data.</text>
</comment>
<keyword evidence="2" id="KW-0812">Transmembrane</keyword>
<evidence type="ECO:0000313" key="6">
    <source>
        <dbReference type="Proteomes" id="UP001240777"/>
    </source>
</evidence>
<reference evidence="4 6" key="1">
    <citation type="submission" date="2023-07" db="EMBL/GenBank/DDBJ databases">
        <title>Unpublished Manusciprt.</title>
        <authorList>
            <person name="Aydin F."/>
            <person name="Tarhane S."/>
            <person name="Saticioglu I.B."/>
            <person name="Karakaya E."/>
            <person name="Abay S."/>
            <person name="Guran O."/>
            <person name="Bozkurt E."/>
            <person name="Uzum N."/>
            <person name="Olgun K."/>
            <person name="Jablonski D."/>
        </authorList>
    </citation>
    <scope>NUCLEOTIDE SEQUENCE</scope>
    <source>
        <strain evidence="6">faydin-H75</strain>
        <strain evidence="4">Faydin-H76</strain>
    </source>
</reference>
<feature type="transmembrane region" description="Helical" evidence="2">
    <location>
        <begin position="52"/>
        <end position="76"/>
    </location>
</feature>
<proteinExistence type="predicted"/>
<evidence type="ECO:0000256" key="2">
    <source>
        <dbReference type="SAM" id="Phobius"/>
    </source>
</evidence>
<dbReference type="EMBL" id="JAUYZK010000003">
    <property type="protein sequence ID" value="MDP2538810.1"/>
    <property type="molecule type" value="Genomic_DNA"/>
</dbReference>